<dbReference type="EMBL" id="JBHSJF010000008">
    <property type="protein sequence ID" value="MFC5069654.1"/>
    <property type="molecule type" value="Genomic_DNA"/>
</dbReference>
<proteinExistence type="predicted"/>
<evidence type="ECO:0000313" key="2">
    <source>
        <dbReference type="Proteomes" id="UP001595796"/>
    </source>
</evidence>
<name>A0ABV9Z507_9HYPH</name>
<gene>
    <name evidence="1" type="ORF">ACFPFW_16680</name>
</gene>
<sequence>MSNDAYQDNSWSGGGTALVVLDAAPSEHAGTATLTSAPLIAQLIATRLDMPQTRARRRIAGSEGFSAYGAASDIIRAGHREPGLSWVA</sequence>
<dbReference type="RefSeq" id="WP_114956321.1">
    <property type="nucleotide sequence ID" value="NZ_JBHSJF010000008.1"/>
</dbReference>
<organism evidence="1 2">
    <name type="scientific">Flaviflagellibacter deserti</name>
    <dbReference type="NCBI Taxonomy" id="2267266"/>
    <lineage>
        <taxon>Bacteria</taxon>
        <taxon>Pseudomonadati</taxon>
        <taxon>Pseudomonadota</taxon>
        <taxon>Alphaproteobacteria</taxon>
        <taxon>Hyphomicrobiales</taxon>
        <taxon>Flaviflagellibacter</taxon>
    </lineage>
</organism>
<dbReference type="Proteomes" id="UP001595796">
    <property type="component" value="Unassembled WGS sequence"/>
</dbReference>
<keyword evidence="2" id="KW-1185">Reference proteome</keyword>
<reference evidence="2" key="1">
    <citation type="journal article" date="2019" name="Int. J. Syst. Evol. Microbiol.">
        <title>The Global Catalogue of Microorganisms (GCM) 10K type strain sequencing project: providing services to taxonomists for standard genome sequencing and annotation.</title>
        <authorList>
            <consortium name="The Broad Institute Genomics Platform"/>
            <consortium name="The Broad Institute Genome Sequencing Center for Infectious Disease"/>
            <person name="Wu L."/>
            <person name="Ma J."/>
        </authorList>
    </citation>
    <scope>NUCLEOTIDE SEQUENCE [LARGE SCALE GENOMIC DNA]</scope>
    <source>
        <strain evidence="2">CGMCC 1.16444</strain>
    </source>
</reference>
<protein>
    <submittedName>
        <fullName evidence="1">Uncharacterized protein</fullName>
    </submittedName>
</protein>
<accession>A0ABV9Z507</accession>
<comment type="caution">
    <text evidence="1">The sequence shown here is derived from an EMBL/GenBank/DDBJ whole genome shotgun (WGS) entry which is preliminary data.</text>
</comment>
<evidence type="ECO:0000313" key="1">
    <source>
        <dbReference type="EMBL" id="MFC5069654.1"/>
    </source>
</evidence>